<evidence type="ECO:0000313" key="4">
    <source>
        <dbReference type="Proteomes" id="UP000188993"/>
    </source>
</evidence>
<dbReference type="OrthoDB" id="4933449at2"/>
<feature type="domain" description="Transposase IS4-like" evidence="1">
    <location>
        <begin position="267"/>
        <end position="513"/>
    </location>
</feature>
<dbReference type="GO" id="GO:0006313">
    <property type="term" value="P:DNA transposition"/>
    <property type="evidence" value="ECO:0007669"/>
    <property type="project" value="InterPro"/>
</dbReference>
<dbReference type="GO" id="GO:0003677">
    <property type="term" value="F:DNA binding"/>
    <property type="evidence" value="ECO:0007669"/>
    <property type="project" value="InterPro"/>
</dbReference>
<evidence type="ECO:0008006" key="5">
    <source>
        <dbReference type="Google" id="ProtNLM"/>
    </source>
</evidence>
<evidence type="ECO:0000259" key="2">
    <source>
        <dbReference type="Pfam" id="PF05598"/>
    </source>
</evidence>
<dbReference type="AlphaFoldDB" id="A0A1S6IQQ7"/>
<dbReference type="InterPro" id="IPR021530">
    <property type="entry name" value="AllH-like"/>
</dbReference>
<dbReference type="KEGG" id="jda:BW727_101520"/>
<dbReference type="Proteomes" id="UP000188993">
    <property type="component" value="Chromosome"/>
</dbReference>
<dbReference type="Pfam" id="PF11392">
    <property type="entry name" value="AllH"/>
    <property type="match status" value="1"/>
</dbReference>
<protein>
    <recommendedName>
        <fullName evidence="5">Transposase IS4-like domain-containing protein</fullName>
    </recommendedName>
</protein>
<dbReference type="STRING" id="708126.BW727_101520"/>
<feature type="domain" description="Transposase InsH N-terminal" evidence="2">
    <location>
        <begin position="17"/>
        <end position="105"/>
    </location>
</feature>
<dbReference type="EMBL" id="CP019728">
    <property type="protein sequence ID" value="AQS53887.1"/>
    <property type="molecule type" value="Genomic_DNA"/>
</dbReference>
<sequence>MYQNYNTMETAFTLQLDFTIPNDHEARLISRFVDSIPSEFLLEETSHTGRPAFHPAMLLKMCLFAYSRTTFSGRKIERMNEESIPMKWLTGDTPISYKTINNFRSSEHASKLIKYAFILFTTLLSDNGLFHEDALYIDGTKIQADANIYSFTWKKAIARYEAKLNDNVSQLYEELIQAKVNLALSEETLQTSEGIEEIIGSLDKELVAVEAAITEEKVIPKGGSKLKRRRRILKKHRNKCKKDFLPRKQRYKEANAIFDGRNSFSKTDTDATFMCMKEAPMKNRELKPGFNLQVASSNQFVIAYDIFSNPTDTRTFIPFLESIQTLDLFKFIAADAGYGSEENYEAVLDTFQKVPLIPYGMYHKENSKTYRSNPKHRANWDYDEIKDAYTDLDGVHFSFSHYSTRNDKNGYQRQFKVYKADEEQPDETREQLAKTPKGAQRQTAVNYNWEYFKQHAKENLESDRGKEIYAQRKIDVETVFGRLKGVFGMRRTHVRGKQAVHNDIGIMLMSMNLTKLALEARRKVGPFYKKAVKNKNRNETIRILILSLRFFYWRLVFFQPHVISDKAVGTIHSVFNTSFNLIFQKQLIHIGKDSEGVSAFGITLPESLVMELIQAVEVGNRVRWRNKTFTIYTRQKVFTIDTNLFFEFDCRVPQIDTLPRFVINKFQKLSFLEKTDFYLSERSCILTEKYVLANLGDRDFQEIFIHHFIGRGQGLTPSGDDMLMGILLGLIAFGGNDEWLSILREKLDVVQTTEVSVAYYQALLKGYTSSHFVNLFQAIKAEEWDKWDTLIEAISKYGHSSGWDTLFGLSL</sequence>
<dbReference type="InterPro" id="IPR008490">
    <property type="entry name" value="Transposase_InsH_N"/>
</dbReference>
<dbReference type="InterPro" id="IPR002559">
    <property type="entry name" value="Transposase_11"/>
</dbReference>
<dbReference type="PANTHER" id="PTHR33408">
    <property type="entry name" value="TRANSPOSASE"/>
    <property type="match status" value="1"/>
</dbReference>
<dbReference type="Pfam" id="PF05598">
    <property type="entry name" value="DUF772"/>
    <property type="match status" value="1"/>
</dbReference>
<organism evidence="3 4">
    <name type="scientific">Jeotgalibaca dankookensis</name>
    <dbReference type="NCBI Taxonomy" id="708126"/>
    <lineage>
        <taxon>Bacteria</taxon>
        <taxon>Bacillati</taxon>
        <taxon>Bacillota</taxon>
        <taxon>Bacilli</taxon>
        <taxon>Lactobacillales</taxon>
        <taxon>Carnobacteriaceae</taxon>
        <taxon>Jeotgalibaca</taxon>
    </lineage>
</organism>
<evidence type="ECO:0000313" key="3">
    <source>
        <dbReference type="EMBL" id="AQS53887.1"/>
    </source>
</evidence>
<proteinExistence type="predicted"/>
<dbReference type="Pfam" id="PF01609">
    <property type="entry name" value="DDE_Tnp_1"/>
    <property type="match status" value="1"/>
</dbReference>
<dbReference type="NCBIfam" id="NF033551">
    <property type="entry name" value="transpos_IS1182"/>
    <property type="match status" value="1"/>
</dbReference>
<keyword evidence="4" id="KW-1185">Reference proteome</keyword>
<name>A0A1S6IQQ7_9LACT</name>
<evidence type="ECO:0000259" key="1">
    <source>
        <dbReference type="Pfam" id="PF01609"/>
    </source>
</evidence>
<gene>
    <name evidence="3" type="ORF">BW727_101520</name>
</gene>
<dbReference type="GO" id="GO:0004803">
    <property type="term" value="F:transposase activity"/>
    <property type="evidence" value="ECO:0007669"/>
    <property type="project" value="InterPro"/>
</dbReference>
<dbReference type="InterPro" id="IPR047629">
    <property type="entry name" value="IS1182_transpos"/>
</dbReference>
<reference evidence="3 4" key="1">
    <citation type="journal article" date="2014" name="Int. J. Syst. Evol. Microbiol.">
        <title>Jeotgalibaca dankookensis gen. nov., sp. nov., a member of the family Carnobacteriaceae, isolated from seujeot (Korean traditional food).</title>
        <authorList>
            <person name="Lee D.G."/>
            <person name="Trujillo M.E."/>
            <person name="Kang H."/>
            <person name="Ahn T.Y."/>
        </authorList>
    </citation>
    <scope>NUCLEOTIDE SEQUENCE [LARGE SCALE GENOMIC DNA]</scope>
    <source>
        <strain evidence="3 4">EX-07</strain>
    </source>
</reference>
<dbReference type="PANTHER" id="PTHR33408:SF2">
    <property type="entry name" value="TRANSPOSASE DDE DOMAIN-CONTAINING PROTEIN"/>
    <property type="match status" value="1"/>
</dbReference>
<accession>A0A1S6IQQ7</accession>